<dbReference type="FunFam" id="3.30.160.60:FF:000325">
    <property type="entry name" value="ZFP90 zinc finger protein"/>
    <property type="match status" value="1"/>
</dbReference>
<feature type="domain" description="C2H2-type" evidence="12">
    <location>
        <begin position="85"/>
        <end position="112"/>
    </location>
</feature>
<keyword evidence="3" id="KW-0677">Repeat</keyword>
<evidence type="ECO:0000313" key="15">
    <source>
        <dbReference type="RefSeq" id="XP_065646354.1"/>
    </source>
</evidence>
<proteinExistence type="evidence at transcript level"/>
<evidence type="ECO:0000256" key="8">
    <source>
        <dbReference type="ARBA" id="ARBA00023163"/>
    </source>
</evidence>
<evidence type="ECO:0000313" key="14">
    <source>
        <dbReference type="Proteomes" id="UP001652625"/>
    </source>
</evidence>
<feature type="domain" description="C2H2-type" evidence="12">
    <location>
        <begin position="141"/>
        <end position="169"/>
    </location>
</feature>
<evidence type="ECO:0000259" key="12">
    <source>
        <dbReference type="PROSITE" id="PS50157"/>
    </source>
</evidence>
<keyword evidence="4 10" id="KW-0863">Zinc-finger</keyword>
<evidence type="ECO:0000256" key="3">
    <source>
        <dbReference type="ARBA" id="ARBA00022737"/>
    </source>
</evidence>
<evidence type="ECO:0000256" key="6">
    <source>
        <dbReference type="ARBA" id="ARBA00023015"/>
    </source>
</evidence>
<evidence type="ECO:0000256" key="7">
    <source>
        <dbReference type="ARBA" id="ARBA00023125"/>
    </source>
</evidence>
<dbReference type="EMBL" id="JQ994210">
    <property type="protein sequence ID" value="AFK74872.1"/>
    <property type="molecule type" value="mRNA"/>
</dbReference>
<dbReference type="PANTHER" id="PTHR24388:SF54">
    <property type="entry name" value="PROTEIN ESCARGOT"/>
    <property type="match status" value="1"/>
</dbReference>
<dbReference type="InterPro" id="IPR036236">
    <property type="entry name" value="Znf_C2H2_sf"/>
</dbReference>
<feature type="domain" description="C2H2-type" evidence="12">
    <location>
        <begin position="359"/>
        <end position="383"/>
    </location>
</feature>
<dbReference type="PROSITE" id="PS00028">
    <property type="entry name" value="ZINC_FINGER_C2H2_1"/>
    <property type="match status" value="7"/>
</dbReference>
<dbReference type="GeneID" id="100204590"/>
<feature type="domain" description="C2H2-type" evidence="12">
    <location>
        <begin position="326"/>
        <end position="354"/>
    </location>
</feature>
<dbReference type="FunFam" id="3.30.160.60:FF:000064">
    <property type="entry name" value="Early growth response protein 3"/>
    <property type="match status" value="1"/>
</dbReference>
<feature type="domain" description="C2H2-type" evidence="12">
    <location>
        <begin position="170"/>
        <end position="197"/>
    </location>
</feature>
<evidence type="ECO:0000256" key="4">
    <source>
        <dbReference type="ARBA" id="ARBA00022771"/>
    </source>
</evidence>
<dbReference type="Pfam" id="PF00096">
    <property type="entry name" value="zf-C2H2"/>
    <property type="match status" value="2"/>
</dbReference>
<dbReference type="PANTHER" id="PTHR24388">
    <property type="entry name" value="ZINC FINGER PROTEIN"/>
    <property type="match status" value="1"/>
</dbReference>
<keyword evidence="7" id="KW-0238">DNA-binding</keyword>
<feature type="compositionally biased region" description="Basic and acidic residues" evidence="11">
    <location>
        <begin position="277"/>
        <end position="288"/>
    </location>
</feature>
<reference evidence="14 15" key="2">
    <citation type="submission" date="2025-05" db="UniProtKB">
        <authorList>
            <consortium name="RefSeq"/>
        </authorList>
    </citation>
    <scope>NUCLEOTIDE SEQUENCE [LARGE SCALE GENOMIC DNA]</scope>
</reference>
<dbReference type="Gene3D" id="3.30.160.60">
    <property type="entry name" value="Classic Zinc Finger"/>
    <property type="match status" value="6"/>
</dbReference>
<keyword evidence="9" id="KW-0539">Nucleus</keyword>
<feature type="region of interest" description="Disordered" evidence="11">
    <location>
        <begin position="271"/>
        <end position="296"/>
    </location>
</feature>
<keyword evidence="6" id="KW-0805">Transcription regulation</keyword>
<name>I3V7V8_HYDVU</name>
<evidence type="ECO:0000256" key="2">
    <source>
        <dbReference type="ARBA" id="ARBA00022723"/>
    </source>
</evidence>
<dbReference type="OrthoDB" id="427030at2759"/>
<accession>I3V7V8</accession>
<dbReference type="FunFam" id="3.30.160.60:FF:000303">
    <property type="entry name" value="Zinc finger protein 41"/>
    <property type="match status" value="1"/>
</dbReference>
<dbReference type="GO" id="GO:0008270">
    <property type="term" value="F:zinc ion binding"/>
    <property type="evidence" value="ECO:0007669"/>
    <property type="project" value="UniProtKB-KW"/>
</dbReference>
<gene>
    <name evidence="15" type="primary">LOC100204590</name>
</gene>
<dbReference type="GO" id="GO:0000978">
    <property type="term" value="F:RNA polymerase II cis-regulatory region sequence-specific DNA binding"/>
    <property type="evidence" value="ECO:0007669"/>
    <property type="project" value="TreeGrafter"/>
</dbReference>
<organism evidence="13">
    <name type="scientific">Hydra vulgaris</name>
    <name type="common">Hydra</name>
    <name type="synonym">Hydra attenuata</name>
    <dbReference type="NCBI Taxonomy" id="6087"/>
    <lineage>
        <taxon>Eukaryota</taxon>
        <taxon>Metazoa</taxon>
        <taxon>Cnidaria</taxon>
        <taxon>Hydrozoa</taxon>
        <taxon>Hydroidolina</taxon>
        <taxon>Anthoathecata</taxon>
        <taxon>Aplanulata</taxon>
        <taxon>Hydridae</taxon>
        <taxon>Hydra</taxon>
    </lineage>
</organism>
<evidence type="ECO:0000256" key="11">
    <source>
        <dbReference type="SAM" id="MobiDB-lite"/>
    </source>
</evidence>
<comment type="subcellular location">
    <subcellularLocation>
        <location evidence="1">Nucleus</location>
    </subcellularLocation>
</comment>
<protein>
    <submittedName>
        <fullName evidence="13">Transcription factor ZNF436</fullName>
    </submittedName>
    <submittedName>
        <fullName evidence="15">Zinc finger protein Xfin isoform X2</fullName>
    </submittedName>
</protein>
<sequence length="506" mass="58288">MTIPNIGEQIHKIHTKTTAEQGVLCLNKDKCQTNAFQAECKKDDADKSSKYKISVIKSLSALEDFIHDEKNEQKKLPYGGRPLRFQCTKCLRRFHAPSHLKRHMLCHTTERPYQCYICNKGFLQAWHLGRHMTTHTGNKPFSCQECSKSFGSRFEMKTHYNYVHQGIKDHKCGVCHKMFTLRSNLKVHMRKHTGEKPYECSICMKRFGQRGHLQYHFKKHASTSCLIQVSKGNKVTSQNSDVAKLVSPQKNIIAERILSINIQKDQIYKSKMGNENTQEKSFKEENKQPVRNSKQKQYVNSSYKINAVPLSGRIFDHVNPSSVKAFVCVTCNCGFGEINSLKAHVRHSHPKKKIFQGMFECAHCNKNFSEILKLQDHFETVHSVVTAPSISESETFSQINAEIINKYPKEIEIAKKKFSQPTSTIFFPSDLKFLNKTSSVLNPINQSSDHLIGIEKKREHFGNSKIYFHPPLNTNFKPALYFNSYDSNMYYSNGSKIYLNHANIKF</sequence>
<keyword evidence="5" id="KW-0862">Zinc</keyword>
<reference evidence="13" key="1">
    <citation type="journal article" date="2012" name="Mol. Biol. Evol.">
        <title>Molecular signatures of the three stem cell lineages in hydra and the emergence of stem cell function at the base of multicellularity.</title>
        <authorList>
            <person name="Hemmrich G."/>
            <person name="Khalturin K."/>
            <person name="Boehm A.M."/>
            <person name="Puchert M."/>
            <person name="Anton-Erxleben F."/>
            <person name="Wittlieb J."/>
            <person name="Klostermeier U.C."/>
            <person name="Rosenstiel P."/>
            <person name="Oberg H.H."/>
            <person name="Domazet-Loso T."/>
            <person name="Sugimoto T."/>
            <person name="Niwa H."/>
            <person name="Bosch T.C."/>
        </authorList>
    </citation>
    <scope>NUCLEOTIDE SEQUENCE</scope>
    <source>
        <strain evidence="13">AEP</strain>
    </source>
</reference>
<evidence type="ECO:0000256" key="1">
    <source>
        <dbReference type="ARBA" id="ARBA00004123"/>
    </source>
</evidence>
<keyword evidence="2" id="KW-0479">Metal-binding</keyword>
<dbReference type="InterPro" id="IPR013087">
    <property type="entry name" value="Znf_C2H2_type"/>
</dbReference>
<feature type="domain" description="C2H2-type" evidence="12">
    <location>
        <begin position="198"/>
        <end position="225"/>
    </location>
</feature>
<evidence type="ECO:0000256" key="9">
    <source>
        <dbReference type="ARBA" id="ARBA00023242"/>
    </source>
</evidence>
<dbReference type="Proteomes" id="UP001652625">
    <property type="component" value="Chromosome 02"/>
</dbReference>
<feature type="domain" description="C2H2-type" evidence="12">
    <location>
        <begin position="113"/>
        <end position="140"/>
    </location>
</feature>
<evidence type="ECO:0000256" key="10">
    <source>
        <dbReference type="PROSITE-ProRule" id="PRU00042"/>
    </source>
</evidence>
<evidence type="ECO:0000256" key="5">
    <source>
        <dbReference type="ARBA" id="ARBA00022833"/>
    </source>
</evidence>
<dbReference type="InterPro" id="IPR050527">
    <property type="entry name" value="Snail/Krueppel_Znf"/>
</dbReference>
<dbReference type="GO" id="GO:0005634">
    <property type="term" value="C:nucleus"/>
    <property type="evidence" value="ECO:0007669"/>
    <property type="project" value="UniProtKB-SubCell"/>
</dbReference>
<dbReference type="SMART" id="SM00355">
    <property type="entry name" value="ZnF_C2H2"/>
    <property type="match status" value="7"/>
</dbReference>
<evidence type="ECO:0000313" key="13">
    <source>
        <dbReference type="EMBL" id="AFK74872.1"/>
    </source>
</evidence>
<dbReference type="GO" id="GO:0000981">
    <property type="term" value="F:DNA-binding transcription factor activity, RNA polymerase II-specific"/>
    <property type="evidence" value="ECO:0007669"/>
    <property type="project" value="TreeGrafter"/>
</dbReference>
<dbReference type="PROSITE" id="PS50157">
    <property type="entry name" value="ZINC_FINGER_C2H2_2"/>
    <property type="match status" value="7"/>
</dbReference>
<dbReference type="AlphaFoldDB" id="I3V7V8"/>
<keyword evidence="8" id="KW-0804">Transcription</keyword>
<dbReference type="SUPFAM" id="SSF57667">
    <property type="entry name" value="beta-beta-alpha zinc fingers"/>
    <property type="match status" value="4"/>
</dbReference>
<dbReference type="RefSeq" id="XP_065646354.1">
    <property type="nucleotide sequence ID" value="XM_065790282.1"/>
</dbReference>
<keyword evidence="14" id="KW-1185">Reference proteome</keyword>